<dbReference type="Proteomes" id="UP001205035">
    <property type="component" value="Unassembled WGS sequence"/>
</dbReference>
<reference evidence="1" key="1">
    <citation type="submission" date="2022-06" db="EMBL/GenBank/DDBJ databases">
        <title>Isolation of gut microbiota from human fecal samples.</title>
        <authorList>
            <person name="Pamer E.G."/>
            <person name="Barat B."/>
            <person name="Waligurski E."/>
            <person name="Medina S."/>
            <person name="Paddock L."/>
            <person name="Mostad J."/>
        </authorList>
    </citation>
    <scope>NUCLEOTIDE SEQUENCE</scope>
    <source>
        <strain evidence="1">DFI.6.22</strain>
    </source>
</reference>
<organism evidence="1 2">
    <name type="scientific">Alistipes onderdonkii</name>
    <dbReference type="NCBI Taxonomy" id="328813"/>
    <lineage>
        <taxon>Bacteria</taxon>
        <taxon>Pseudomonadati</taxon>
        <taxon>Bacteroidota</taxon>
        <taxon>Bacteroidia</taxon>
        <taxon>Bacteroidales</taxon>
        <taxon>Rikenellaceae</taxon>
        <taxon>Alistipes</taxon>
    </lineage>
</organism>
<proteinExistence type="predicted"/>
<evidence type="ECO:0000313" key="2">
    <source>
        <dbReference type="Proteomes" id="UP001205035"/>
    </source>
</evidence>
<dbReference type="RefSeq" id="WP_256166648.1">
    <property type="nucleotide sequence ID" value="NZ_JANGBQ010000065.1"/>
</dbReference>
<feature type="non-terminal residue" evidence="1">
    <location>
        <position position="1"/>
    </location>
</feature>
<comment type="caution">
    <text evidence="1">The sequence shown here is derived from an EMBL/GenBank/DDBJ whole genome shotgun (WGS) entry which is preliminary data.</text>
</comment>
<gene>
    <name evidence="1" type="ORF">NE651_14985</name>
</gene>
<accession>A0AAJ1FHJ1</accession>
<sequence>EYYAPAFRFDDEGDNPWIPWRNASYTPLPDADMIDARLAQEKEHALAQIKYIRDLCNKFIGNQ</sequence>
<protein>
    <submittedName>
        <fullName evidence="1">Uncharacterized protein</fullName>
    </submittedName>
</protein>
<dbReference type="EMBL" id="JANGBQ010000065">
    <property type="protein sequence ID" value="MCQ5084184.1"/>
    <property type="molecule type" value="Genomic_DNA"/>
</dbReference>
<dbReference type="AlphaFoldDB" id="A0AAJ1FHJ1"/>
<evidence type="ECO:0000313" key="1">
    <source>
        <dbReference type="EMBL" id="MCQ5084184.1"/>
    </source>
</evidence>
<name>A0AAJ1FHJ1_9BACT</name>